<accession>A0A934TTD9</accession>
<reference evidence="3" key="1">
    <citation type="journal article" date="2012" name="J. Microbiol. Biotechnol.">
        <title>Ramlibacter ginsenosidimutans sp. nov., with ginsenoside-converting activity.</title>
        <authorList>
            <person name="Wang L."/>
            <person name="An D.S."/>
            <person name="Kim S.G."/>
            <person name="Jin F.X."/>
            <person name="Kim S.C."/>
            <person name="Lee S.T."/>
            <person name="Im W.T."/>
        </authorList>
    </citation>
    <scope>NUCLEOTIDE SEQUENCE</scope>
    <source>
        <strain evidence="3">KACC 17527</strain>
    </source>
</reference>
<dbReference type="EMBL" id="JAEPWM010000003">
    <property type="protein sequence ID" value="MBK6006427.1"/>
    <property type="molecule type" value="Genomic_DNA"/>
</dbReference>
<evidence type="ECO:0000313" key="3">
    <source>
        <dbReference type="EMBL" id="MBK6006427.1"/>
    </source>
</evidence>
<keyword evidence="1" id="KW-0456">Lyase</keyword>
<keyword evidence="3" id="KW-0378">Hydrolase</keyword>
<dbReference type="GO" id="GO:0005737">
    <property type="term" value="C:cytoplasm"/>
    <property type="evidence" value="ECO:0007669"/>
    <property type="project" value="TreeGrafter"/>
</dbReference>
<feature type="domain" description="Fumarylacetoacetase-like C-terminal" evidence="2">
    <location>
        <begin position="112"/>
        <end position="245"/>
    </location>
</feature>
<dbReference type="PANTHER" id="PTHR30143:SF0">
    <property type="entry name" value="2-KETO-4-PENTENOATE HYDRATASE"/>
    <property type="match status" value="1"/>
</dbReference>
<dbReference type="GO" id="GO:0016787">
    <property type="term" value="F:hydrolase activity"/>
    <property type="evidence" value="ECO:0007669"/>
    <property type="project" value="UniProtKB-KW"/>
</dbReference>
<gene>
    <name evidence="3" type="ORF">JJB11_10015</name>
</gene>
<dbReference type="InterPro" id="IPR036663">
    <property type="entry name" value="Fumarylacetoacetase_C_sf"/>
</dbReference>
<dbReference type="GO" id="GO:0008684">
    <property type="term" value="F:2-oxopent-4-enoate hydratase activity"/>
    <property type="evidence" value="ECO:0007669"/>
    <property type="project" value="TreeGrafter"/>
</dbReference>
<dbReference type="Proteomes" id="UP000630528">
    <property type="component" value="Unassembled WGS sequence"/>
</dbReference>
<organism evidence="3 4">
    <name type="scientific">Ramlibacter ginsenosidimutans</name>
    <dbReference type="NCBI Taxonomy" id="502333"/>
    <lineage>
        <taxon>Bacteria</taxon>
        <taxon>Pseudomonadati</taxon>
        <taxon>Pseudomonadota</taxon>
        <taxon>Betaproteobacteria</taxon>
        <taxon>Burkholderiales</taxon>
        <taxon>Comamonadaceae</taxon>
        <taxon>Ramlibacter</taxon>
    </lineage>
</organism>
<dbReference type="AlphaFoldDB" id="A0A934TTD9"/>
<keyword evidence="4" id="KW-1185">Reference proteome</keyword>
<dbReference type="InterPro" id="IPR011234">
    <property type="entry name" value="Fumarylacetoacetase-like_C"/>
</dbReference>
<proteinExistence type="predicted"/>
<reference evidence="3" key="2">
    <citation type="submission" date="2021-01" db="EMBL/GenBank/DDBJ databases">
        <authorList>
            <person name="Kang M."/>
        </authorList>
    </citation>
    <scope>NUCLEOTIDE SEQUENCE</scope>
    <source>
        <strain evidence="3">KACC 17527</strain>
    </source>
</reference>
<evidence type="ECO:0000313" key="4">
    <source>
        <dbReference type="Proteomes" id="UP000630528"/>
    </source>
</evidence>
<dbReference type="SUPFAM" id="SSF56529">
    <property type="entry name" value="FAH"/>
    <property type="match status" value="1"/>
</dbReference>
<evidence type="ECO:0000256" key="1">
    <source>
        <dbReference type="ARBA" id="ARBA00023239"/>
    </source>
</evidence>
<sequence>MTPELLLRHSDEATLWPAGCGLGVAEAYERALSVRELRLGRGEQPRGYKVGFTNRTIWERYGVHAPIWGTVWNTTLSFCEGEGELSLAGTCQPRIEPECAFGLKATPPARAGLDALLACIEWIAPGFEIVQSHMPDWKFQAADTVADSGLHARLLVGPRRPVADLPRDGGAFDAQLAALRVTLTRNGERIDAGVGSNVLDGPLHALAHFVAALRDCPGAPDLQPGDVVTTGTWTDAWPVQRGERWQADFPAPLAPLSVQFV</sequence>
<dbReference type="Gene3D" id="3.90.850.10">
    <property type="entry name" value="Fumarylacetoacetase-like, C-terminal domain"/>
    <property type="match status" value="1"/>
</dbReference>
<protein>
    <submittedName>
        <fullName evidence="3">Fumarylacetoacetate hydrolase family protein</fullName>
    </submittedName>
</protein>
<comment type="caution">
    <text evidence="3">The sequence shown here is derived from an EMBL/GenBank/DDBJ whole genome shotgun (WGS) entry which is preliminary data.</text>
</comment>
<evidence type="ECO:0000259" key="2">
    <source>
        <dbReference type="Pfam" id="PF01557"/>
    </source>
</evidence>
<name>A0A934TTD9_9BURK</name>
<dbReference type="RefSeq" id="WP_201169614.1">
    <property type="nucleotide sequence ID" value="NZ_JAEPWM010000003.1"/>
</dbReference>
<dbReference type="Pfam" id="PF01557">
    <property type="entry name" value="FAA_hydrolase"/>
    <property type="match status" value="1"/>
</dbReference>
<dbReference type="PANTHER" id="PTHR30143">
    <property type="entry name" value="ACID HYDRATASE"/>
    <property type="match status" value="1"/>
</dbReference>
<dbReference type="InterPro" id="IPR050772">
    <property type="entry name" value="Hydratase-Decarb/MhpD_sf"/>
</dbReference>